<evidence type="ECO:0000256" key="3">
    <source>
        <dbReference type="SAM" id="SignalP"/>
    </source>
</evidence>
<evidence type="ECO:0000313" key="6">
    <source>
        <dbReference type="Proteomes" id="UP001516400"/>
    </source>
</evidence>
<dbReference type="Gene3D" id="3.40.50.1820">
    <property type="entry name" value="alpha/beta hydrolase"/>
    <property type="match status" value="1"/>
</dbReference>
<feature type="signal peptide" evidence="3">
    <location>
        <begin position="1"/>
        <end position="17"/>
    </location>
</feature>
<feature type="domain" description="Carboxylesterase type B" evidence="4">
    <location>
        <begin position="9"/>
        <end position="227"/>
    </location>
</feature>
<dbReference type="InterPro" id="IPR002018">
    <property type="entry name" value="CarbesteraseB"/>
</dbReference>
<keyword evidence="2" id="KW-0325">Glycoprotein</keyword>
<comment type="similarity">
    <text evidence="1">Belongs to the type-B carboxylesterase/lipase family.</text>
</comment>
<keyword evidence="3" id="KW-0732">Signal</keyword>
<evidence type="ECO:0000259" key="4">
    <source>
        <dbReference type="Pfam" id="PF00135"/>
    </source>
</evidence>
<dbReference type="AlphaFoldDB" id="A0ABD2NWR6"/>
<dbReference type="SUPFAM" id="SSF53474">
    <property type="entry name" value="alpha/beta-Hydrolases"/>
    <property type="match status" value="1"/>
</dbReference>
<dbReference type="Pfam" id="PF00135">
    <property type="entry name" value="COesterase"/>
    <property type="match status" value="1"/>
</dbReference>
<dbReference type="InterPro" id="IPR029058">
    <property type="entry name" value="AB_hydrolase_fold"/>
</dbReference>
<sequence length="238" mass="26567">MISILILISELLHRVLLLSGSGLSPWAIQRDPLAVKRAVAEHTGCHGDLLEDDLAPCLRLKSLDQLLSVKVESPRFLPGFAPFVDGTILLNPSTNVPVTSDGSASSTVATSAGFELADFPERDLMFSLTSTESYLDLSAQDLEFGFNESRRDRILRTYVRNSYYYHLNEIFSTLKNEYTDWERPTQNPLSVRDAALDVLSDGHTAAPLIRIGYLHSLRGGKTFFSIFITKLENGIFQW</sequence>
<reference evidence="5 6" key="1">
    <citation type="journal article" date="2021" name="BMC Biol.">
        <title>Horizontally acquired antibacterial genes associated with adaptive radiation of ladybird beetles.</title>
        <authorList>
            <person name="Li H.S."/>
            <person name="Tang X.F."/>
            <person name="Huang Y.H."/>
            <person name="Xu Z.Y."/>
            <person name="Chen M.L."/>
            <person name="Du X.Y."/>
            <person name="Qiu B.Y."/>
            <person name="Chen P.T."/>
            <person name="Zhang W."/>
            <person name="Slipinski A."/>
            <person name="Escalona H.E."/>
            <person name="Waterhouse R.M."/>
            <person name="Zwick A."/>
            <person name="Pang H."/>
        </authorList>
    </citation>
    <scope>NUCLEOTIDE SEQUENCE [LARGE SCALE GENOMIC DNA]</scope>
    <source>
        <strain evidence="5">SYSU2018</strain>
    </source>
</reference>
<dbReference type="InterPro" id="IPR051093">
    <property type="entry name" value="Neuroligin/BSAL"/>
</dbReference>
<comment type="caution">
    <text evidence="5">The sequence shown here is derived from an EMBL/GenBank/DDBJ whole genome shotgun (WGS) entry which is preliminary data.</text>
</comment>
<dbReference type="Proteomes" id="UP001516400">
    <property type="component" value="Unassembled WGS sequence"/>
</dbReference>
<keyword evidence="6" id="KW-1185">Reference proteome</keyword>
<protein>
    <recommendedName>
        <fullName evidence="4">Carboxylesterase type B domain-containing protein</fullName>
    </recommendedName>
</protein>
<evidence type="ECO:0000256" key="2">
    <source>
        <dbReference type="ARBA" id="ARBA00023180"/>
    </source>
</evidence>
<feature type="chain" id="PRO_5044852294" description="Carboxylesterase type B domain-containing protein" evidence="3">
    <location>
        <begin position="18"/>
        <end position="238"/>
    </location>
</feature>
<dbReference type="EMBL" id="JABFTP020000144">
    <property type="protein sequence ID" value="KAL3283129.1"/>
    <property type="molecule type" value="Genomic_DNA"/>
</dbReference>
<gene>
    <name evidence="5" type="ORF">HHI36_006285</name>
</gene>
<name>A0ABD2NWR6_9CUCU</name>
<dbReference type="PANTHER" id="PTHR43903">
    <property type="entry name" value="NEUROLIGIN"/>
    <property type="match status" value="1"/>
</dbReference>
<proteinExistence type="inferred from homology"/>
<organism evidence="5 6">
    <name type="scientific">Cryptolaemus montrouzieri</name>
    <dbReference type="NCBI Taxonomy" id="559131"/>
    <lineage>
        <taxon>Eukaryota</taxon>
        <taxon>Metazoa</taxon>
        <taxon>Ecdysozoa</taxon>
        <taxon>Arthropoda</taxon>
        <taxon>Hexapoda</taxon>
        <taxon>Insecta</taxon>
        <taxon>Pterygota</taxon>
        <taxon>Neoptera</taxon>
        <taxon>Endopterygota</taxon>
        <taxon>Coleoptera</taxon>
        <taxon>Polyphaga</taxon>
        <taxon>Cucujiformia</taxon>
        <taxon>Coccinelloidea</taxon>
        <taxon>Coccinellidae</taxon>
        <taxon>Scymninae</taxon>
        <taxon>Scymnini</taxon>
        <taxon>Cryptolaemus</taxon>
    </lineage>
</organism>
<evidence type="ECO:0000256" key="1">
    <source>
        <dbReference type="ARBA" id="ARBA00005964"/>
    </source>
</evidence>
<accession>A0ABD2NWR6</accession>
<evidence type="ECO:0000313" key="5">
    <source>
        <dbReference type="EMBL" id="KAL3283129.1"/>
    </source>
</evidence>